<dbReference type="InterPro" id="IPR017703">
    <property type="entry name" value="YgfZ/GCV_T_CS"/>
</dbReference>
<evidence type="ECO:0000256" key="1">
    <source>
        <dbReference type="SAM" id="MobiDB-lite"/>
    </source>
</evidence>
<dbReference type="InterPro" id="IPR045179">
    <property type="entry name" value="YgfZ/GcvT"/>
</dbReference>
<sequence length="312" mass="34888">MNQLTSSLGSTDGEYFTPNSTSLGRPARTYLIDMALIQIQGPDSERFLQGQLTCDVSALKNGMWQLGACCTAKGRMVANFVIARQNDDFWLRLPSTQANALQTHLSKYAVFFKTKLIERQDWVVLAELGQESTRQAAHTVIADADGLCLQWPDNRTEFWCNIEQADAWLNGHPLCSSKDWHLADIDAGLVWVNDYSREEWVPQHIDWQQHQGVSFSKGCYTGQEIVARLQYLGKSKRALYRFSLPTNIEIKAMTPISNSDGKAIGELASLCHNIANSEGLAVINSLEQQLDAVIGENPVTLHRVFYTESSDS</sequence>
<organism evidence="3">
    <name type="scientific">hydrothermal vent metagenome</name>
    <dbReference type="NCBI Taxonomy" id="652676"/>
    <lineage>
        <taxon>unclassified sequences</taxon>
        <taxon>metagenomes</taxon>
        <taxon>ecological metagenomes</taxon>
    </lineage>
</organism>
<feature type="domain" description="GCVT N-terminal" evidence="2">
    <location>
        <begin position="34"/>
        <end position="126"/>
    </location>
</feature>
<gene>
    <name evidence="3" type="ORF">MGWOODY_Tha19</name>
</gene>
<dbReference type="SUPFAM" id="SSF103025">
    <property type="entry name" value="Folate-binding domain"/>
    <property type="match status" value="1"/>
</dbReference>
<dbReference type="InterPro" id="IPR006222">
    <property type="entry name" value="GCVT_N"/>
</dbReference>
<proteinExistence type="predicted"/>
<reference evidence="3" key="1">
    <citation type="submission" date="2015-10" db="EMBL/GenBank/DDBJ databases">
        <authorList>
            <person name="Gilbert D.G."/>
        </authorList>
    </citation>
    <scope>NUCLEOTIDE SEQUENCE</scope>
</reference>
<accession>A0A160TB08</accession>
<dbReference type="Gene3D" id="2.40.30.160">
    <property type="match status" value="1"/>
</dbReference>
<dbReference type="NCBIfam" id="TIGR03317">
    <property type="entry name" value="ygfZ_signature"/>
    <property type="match status" value="1"/>
</dbReference>
<dbReference type="GO" id="GO:0016226">
    <property type="term" value="P:iron-sulfur cluster assembly"/>
    <property type="evidence" value="ECO:0007669"/>
    <property type="project" value="TreeGrafter"/>
</dbReference>
<protein>
    <submittedName>
        <fullName evidence="3">Folate-dependent protein for Fe/S cluster synthesis/repair in oxidative stress</fullName>
    </submittedName>
</protein>
<evidence type="ECO:0000259" key="2">
    <source>
        <dbReference type="Pfam" id="PF01571"/>
    </source>
</evidence>
<feature type="compositionally biased region" description="Polar residues" evidence="1">
    <location>
        <begin position="1"/>
        <end position="10"/>
    </location>
</feature>
<name>A0A160TB08_9ZZZZ</name>
<dbReference type="PANTHER" id="PTHR22602">
    <property type="entry name" value="TRANSFERASE CAF17, MITOCHONDRIAL-RELATED"/>
    <property type="match status" value="1"/>
</dbReference>
<dbReference type="Pfam" id="PF01571">
    <property type="entry name" value="GCV_T"/>
    <property type="match status" value="1"/>
</dbReference>
<dbReference type="Gene3D" id="3.30.70.1400">
    <property type="entry name" value="Aminomethyltransferase beta-barrel domains"/>
    <property type="match status" value="1"/>
</dbReference>
<dbReference type="PANTHER" id="PTHR22602:SF0">
    <property type="entry name" value="TRANSFERASE CAF17, MITOCHONDRIAL-RELATED"/>
    <property type="match status" value="1"/>
</dbReference>
<evidence type="ECO:0000313" key="3">
    <source>
        <dbReference type="EMBL" id="CUS40853.1"/>
    </source>
</evidence>
<dbReference type="AlphaFoldDB" id="A0A160TB08"/>
<dbReference type="EMBL" id="CZQC01000028">
    <property type="protein sequence ID" value="CUS40853.1"/>
    <property type="molecule type" value="Genomic_DNA"/>
</dbReference>
<feature type="region of interest" description="Disordered" evidence="1">
    <location>
        <begin position="1"/>
        <end position="20"/>
    </location>
</feature>